<name>A0A813NMD8_ADIRI</name>
<evidence type="ECO:0000313" key="6">
    <source>
        <dbReference type="Proteomes" id="UP000663852"/>
    </source>
</evidence>
<keyword evidence="2" id="KW-1133">Transmembrane helix</keyword>
<reference evidence="3" key="1">
    <citation type="submission" date="2021-02" db="EMBL/GenBank/DDBJ databases">
        <authorList>
            <person name="Nowell W R."/>
        </authorList>
    </citation>
    <scope>NUCLEOTIDE SEQUENCE</scope>
</reference>
<sequence length="650" mass="71891">MSYVSTTHFRGSMISWRVLNESSSTNVTVEILQRHAWRYNSFTPLCTDLTIPNKSPILGSGNIKCVSTCPAGISTLGSVQVPCTGYSISEQYAAGEGRFTFNVRKNVSFVASFTGKGWFGLVYSADADWSVAVQIQTYKRPSGRYNNAPVITMLPIYILRRLKTYVLKINVADNDFDPYQCLWSNGTTQCGNLTDNIPGATLNATSCYLTFTPSISGYYAVALTVVDYETPTSPLSSYLSQVPIQFVFRVYDSPNPCWTGPVYLGDLLSDQCIYLTADTTYKARIRLQVQCPNATVNSIISVNPTGLTKTALVPDPFDVTIFMYFIYYFASPDQYGQNLYCFSGVDSIGNQGSSTCLRFIIESPAILMNPLYTQNVTRYPIGVVTSVTSTWTILTDGIQYPRPTIESYIRFKRLSDNSDIFRLNVVTETSNVLYLDDRLVISSNIIWTPGEQYYIYFDSGILALASTCTKASMPIIDPAFWPFRIPYETTSSTTTSTSTTSGTSTLRPRTVPSQRTIISRTTTTRTTVTVTTGTEGSTTKSTVPAVKKPASHLTISEIIAITLATALFLVLSSKILVYCVHFYIIQAVVLRHGLQKQIYDFMPIDQSIQSTTQYKLALNKRARTYACQGKTTSSLALVDIQATVSGSVKD</sequence>
<evidence type="ECO:0000313" key="3">
    <source>
        <dbReference type="EMBL" id="CAF0741777.1"/>
    </source>
</evidence>
<dbReference type="OrthoDB" id="10063988at2759"/>
<dbReference type="EMBL" id="CAJNOR010000091">
    <property type="protein sequence ID" value="CAF0793074.1"/>
    <property type="molecule type" value="Genomic_DNA"/>
</dbReference>
<organism evidence="3 6">
    <name type="scientific">Adineta ricciae</name>
    <name type="common">Rotifer</name>
    <dbReference type="NCBI Taxonomy" id="249248"/>
    <lineage>
        <taxon>Eukaryota</taxon>
        <taxon>Metazoa</taxon>
        <taxon>Spiralia</taxon>
        <taxon>Gnathifera</taxon>
        <taxon>Rotifera</taxon>
        <taxon>Eurotatoria</taxon>
        <taxon>Bdelloidea</taxon>
        <taxon>Adinetida</taxon>
        <taxon>Adinetidae</taxon>
        <taxon>Adineta</taxon>
    </lineage>
</organism>
<evidence type="ECO:0000256" key="2">
    <source>
        <dbReference type="SAM" id="Phobius"/>
    </source>
</evidence>
<accession>A0A813NMD8</accession>
<protein>
    <submittedName>
        <fullName evidence="3">Uncharacterized protein</fullName>
    </submittedName>
</protein>
<feature type="region of interest" description="Disordered" evidence="1">
    <location>
        <begin position="490"/>
        <end position="511"/>
    </location>
</feature>
<dbReference type="Proteomes" id="UP000663852">
    <property type="component" value="Unassembled WGS sequence"/>
</dbReference>
<evidence type="ECO:0000313" key="5">
    <source>
        <dbReference type="Proteomes" id="UP000663828"/>
    </source>
</evidence>
<evidence type="ECO:0000256" key="1">
    <source>
        <dbReference type="SAM" id="MobiDB-lite"/>
    </source>
</evidence>
<dbReference type="AlphaFoldDB" id="A0A813NMD8"/>
<keyword evidence="5" id="KW-1185">Reference proteome</keyword>
<feature type="transmembrane region" description="Helical" evidence="2">
    <location>
        <begin position="558"/>
        <end position="585"/>
    </location>
</feature>
<dbReference type="EMBL" id="CAJNOJ010000004">
    <property type="protein sequence ID" value="CAF0741777.1"/>
    <property type="molecule type" value="Genomic_DNA"/>
</dbReference>
<proteinExistence type="predicted"/>
<gene>
    <name evidence="3" type="ORF">EDS130_LOCUS1779</name>
    <name evidence="4" type="ORF">XAT740_LOCUS2584</name>
</gene>
<comment type="caution">
    <text evidence="3">The sequence shown here is derived from an EMBL/GenBank/DDBJ whole genome shotgun (WGS) entry which is preliminary data.</text>
</comment>
<dbReference type="Proteomes" id="UP000663828">
    <property type="component" value="Unassembled WGS sequence"/>
</dbReference>
<feature type="compositionally biased region" description="Low complexity" evidence="1">
    <location>
        <begin position="490"/>
        <end position="505"/>
    </location>
</feature>
<keyword evidence="2" id="KW-0472">Membrane</keyword>
<evidence type="ECO:0000313" key="4">
    <source>
        <dbReference type="EMBL" id="CAF0793074.1"/>
    </source>
</evidence>
<keyword evidence="2" id="KW-0812">Transmembrane</keyword>